<accession>A0A9D1RPW7</accession>
<reference evidence="2" key="1">
    <citation type="journal article" date="2021" name="PeerJ">
        <title>Extensive microbial diversity within the chicken gut microbiome revealed by metagenomics and culture.</title>
        <authorList>
            <person name="Gilroy R."/>
            <person name="Ravi A."/>
            <person name="Getino M."/>
            <person name="Pursley I."/>
            <person name="Horton D.L."/>
            <person name="Alikhan N.F."/>
            <person name="Baker D."/>
            <person name="Gharbi K."/>
            <person name="Hall N."/>
            <person name="Watson M."/>
            <person name="Adriaenssens E.M."/>
            <person name="Foster-Nyarko E."/>
            <person name="Jarju S."/>
            <person name="Secka A."/>
            <person name="Antonio M."/>
            <person name="Oren A."/>
            <person name="Chaudhuri R.R."/>
            <person name="La Ragione R."/>
            <person name="Hildebrand F."/>
            <person name="Pallen M.J."/>
        </authorList>
    </citation>
    <scope>NUCLEOTIDE SEQUENCE</scope>
    <source>
        <strain evidence="2">CHK32-1732</strain>
    </source>
</reference>
<dbReference type="SUPFAM" id="SSF53474">
    <property type="entry name" value="alpha/beta-Hydrolases"/>
    <property type="match status" value="1"/>
</dbReference>
<comment type="caution">
    <text evidence="2">The sequence shown here is derived from an EMBL/GenBank/DDBJ whole genome shotgun (WGS) entry which is preliminary data.</text>
</comment>
<dbReference type="InterPro" id="IPR029058">
    <property type="entry name" value="AB_hydrolase_fold"/>
</dbReference>
<feature type="chain" id="PRO_5039614218" evidence="1">
    <location>
        <begin position="31"/>
        <end position="404"/>
    </location>
</feature>
<dbReference type="PANTHER" id="PTHR34853:SF1">
    <property type="entry name" value="LIPASE 5"/>
    <property type="match status" value="1"/>
</dbReference>
<gene>
    <name evidence="2" type="ORF">H9870_08030</name>
</gene>
<dbReference type="PIRSF" id="PIRSF029171">
    <property type="entry name" value="Esterase_LipA"/>
    <property type="match status" value="1"/>
</dbReference>
<evidence type="ECO:0000313" key="2">
    <source>
        <dbReference type="EMBL" id="HIW91592.1"/>
    </source>
</evidence>
<feature type="signal peptide" evidence="1">
    <location>
        <begin position="1"/>
        <end position="30"/>
    </location>
</feature>
<protein>
    <submittedName>
        <fullName evidence="2">Lipase</fullName>
    </submittedName>
</protein>
<reference evidence="2" key="2">
    <citation type="submission" date="2021-04" db="EMBL/GenBank/DDBJ databases">
        <authorList>
            <person name="Gilroy R."/>
        </authorList>
    </citation>
    <scope>NUCLEOTIDE SEQUENCE</scope>
    <source>
        <strain evidence="2">CHK32-1732</strain>
    </source>
</reference>
<evidence type="ECO:0000256" key="1">
    <source>
        <dbReference type="SAM" id="SignalP"/>
    </source>
</evidence>
<dbReference type="Gene3D" id="3.40.50.1820">
    <property type="entry name" value="alpha/beta hydrolase"/>
    <property type="match status" value="2"/>
</dbReference>
<evidence type="ECO:0000313" key="3">
    <source>
        <dbReference type="Proteomes" id="UP000824190"/>
    </source>
</evidence>
<organism evidence="2 3">
    <name type="scientific">Candidatus Corynebacterium avicola</name>
    <dbReference type="NCBI Taxonomy" id="2838527"/>
    <lineage>
        <taxon>Bacteria</taxon>
        <taxon>Bacillati</taxon>
        <taxon>Actinomycetota</taxon>
        <taxon>Actinomycetes</taxon>
        <taxon>Mycobacteriales</taxon>
        <taxon>Corynebacteriaceae</taxon>
        <taxon>Corynebacterium</taxon>
    </lineage>
</organism>
<dbReference type="InterPro" id="IPR005152">
    <property type="entry name" value="Lipase_secreted"/>
</dbReference>
<dbReference type="AlphaFoldDB" id="A0A9D1RPW7"/>
<dbReference type="EMBL" id="DXGC01000072">
    <property type="protein sequence ID" value="HIW91592.1"/>
    <property type="molecule type" value="Genomic_DNA"/>
</dbReference>
<name>A0A9D1RPW7_9CORY</name>
<dbReference type="GO" id="GO:0016042">
    <property type="term" value="P:lipid catabolic process"/>
    <property type="evidence" value="ECO:0007669"/>
    <property type="project" value="InterPro"/>
</dbReference>
<dbReference type="PANTHER" id="PTHR34853">
    <property type="match status" value="1"/>
</dbReference>
<dbReference type="GO" id="GO:0004806">
    <property type="term" value="F:triacylglycerol lipase activity"/>
    <property type="evidence" value="ECO:0007669"/>
    <property type="project" value="InterPro"/>
</dbReference>
<sequence>MIIDTDRVRVGRTVSAALLVAALTVAPVAAGVASGTPSSMSAVTSAADVTVEEITNLPDVMVRGAKSAHRITYPSVAGDGSAAMTKANVYVPNTTRDDGSYRVLAYTHGTVGVGENCDIGLKFGTGGRYDDWLGPWLEAGYVLVVPEYAGIGDPSGHAYTQGETAAKNTIDAVTAARTVFGQLSGASSGRLAPGFVTDGGSQGGHTSVWANKVVDTYGAETLVGSSAFALPADIGGYFGALTPGIPAVPQTTSQLVMYVAFLLEGTRHSSDPDARALSDSPVFTDLARSLADESKDLCFREMVERAEGIAPGDLVTRPLMGTSAMDTLRRYSALPTSGFTAPILVQQGGLDVVAPAAQVYPWAESAKTSGASVDVRLYPDQDHGLSAAVETNALAWAESLAWPE</sequence>
<keyword evidence="1" id="KW-0732">Signal</keyword>
<proteinExistence type="predicted"/>
<dbReference type="Pfam" id="PF03583">
    <property type="entry name" value="LIP"/>
    <property type="match status" value="1"/>
</dbReference>
<dbReference type="Proteomes" id="UP000824190">
    <property type="component" value="Unassembled WGS sequence"/>
</dbReference>